<protein>
    <recommendedName>
        <fullName evidence="6">LRRCT domain-containing protein</fullName>
    </recommendedName>
</protein>
<sequence length="649" mass="73470">MTIKCFALITIVSYFGLVSTEDRALPLGCVVSNIPDEATTSTSQVYIICIHKDLHNRYTAIPEGLPSNTITLDISFNCIKNLREIPVLKNLTSLNVRWNRMETVEWLLLRNLPALQYLKLDYNRLVHVNVGAVIKDLPHLRFVGVADNKLSSFSYHQLGFPKLGFAKFANNPFHCDCAMLWLITRLKCWHETMNTEKSPLRACVQCDTCIFGAVETDGMVCARPNHLEGLPLWNVSQYLTGCRDEKLVSTTSKMSELQPRQTQRKGATAKVLGKLEVAYYGRKTLPRSKPQRSPSSTATKVFTGYRNTTRSTATHHMDNKEPLVYIICIHKDLHNRYTAIPEGLPSNTITLDISFNCIKNLREIPVLKNLTSLNMRWNSMETIEWLLLRNLPALQYLKLDYNRLVHVNVGAVIKDLPHLRFVGVADNKLSSFSYHQLGFPKLGFAKFANNPFHCDCAMLWLITRLKCWHETMNTEKSPLRACVQCDTCIFGAVETDGMVCARPNHLEGLPLWNVSQYLTGCRDEKLVSTTSKMSELQPRQTQRKGATAKVLGKLEVAYYGRKTLPRSKPQRSPSSTATKVFTGYRNTTRSTATHHMDNKEPLVRVRHIAVMISVSIVVLISLIIRKFRSGSPYEGDDRVGADDISLHQV</sequence>
<gene>
    <name evidence="7" type="ORF">BRAFLDRAFT_88046</name>
</gene>
<dbReference type="SUPFAM" id="SSF52058">
    <property type="entry name" value="L domain-like"/>
    <property type="match status" value="2"/>
</dbReference>
<evidence type="ECO:0000256" key="4">
    <source>
        <dbReference type="SAM" id="Phobius"/>
    </source>
</evidence>
<evidence type="ECO:0000256" key="1">
    <source>
        <dbReference type="ARBA" id="ARBA00022614"/>
    </source>
</evidence>
<feature type="signal peptide" evidence="5">
    <location>
        <begin position="1"/>
        <end position="20"/>
    </location>
</feature>
<evidence type="ECO:0000313" key="7">
    <source>
        <dbReference type="EMBL" id="EEN62145.1"/>
    </source>
</evidence>
<evidence type="ECO:0000259" key="6">
    <source>
        <dbReference type="SMART" id="SM00082"/>
    </source>
</evidence>
<dbReference type="InterPro" id="IPR050541">
    <property type="entry name" value="LRR_TM_domain-containing"/>
</dbReference>
<dbReference type="AlphaFoldDB" id="C3YCB3"/>
<accession>C3YCB3</accession>
<name>C3YCB3_BRAFL</name>
<dbReference type="InterPro" id="IPR001611">
    <property type="entry name" value="Leu-rich_rpt"/>
</dbReference>
<keyword evidence="4" id="KW-0812">Transmembrane</keyword>
<evidence type="ECO:0000256" key="3">
    <source>
        <dbReference type="ARBA" id="ARBA00022737"/>
    </source>
</evidence>
<feature type="chain" id="PRO_5002933621" description="LRRCT domain-containing protein" evidence="5">
    <location>
        <begin position="21"/>
        <end position="649"/>
    </location>
</feature>
<keyword evidence="2 5" id="KW-0732">Signal</keyword>
<dbReference type="InterPro" id="IPR000483">
    <property type="entry name" value="Cys-rich_flank_reg_C"/>
</dbReference>
<dbReference type="SMART" id="SM00369">
    <property type="entry name" value="LRR_TYP"/>
    <property type="match status" value="6"/>
</dbReference>
<dbReference type="Gene3D" id="3.80.10.10">
    <property type="entry name" value="Ribonuclease Inhibitor"/>
    <property type="match status" value="2"/>
</dbReference>
<feature type="domain" description="LRRCT" evidence="6">
    <location>
        <begin position="171"/>
        <end position="243"/>
    </location>
</feature>
<keyword evidence="4" id="KW-0472">Membrane</keyword>
<proteinExistence type="predicted"/>
<keyword evidence="4" id="KW-1133">Transmembrane helix</keyword>
<feature type="transmembrane region" description="Helical" evidence="4">
    <location>
        <begin position="605"/>
        <end position="624"/>
    </location>
</feature>
<dbReference type="PANTHER" id="PTHR24369">
    <property type="entry name" value="ANTIGEN BSP, PUTATIVE-RELATED"/>
    <property type="match status" value="1"/>
</dbReference>
<reference evidence="7" key="1">
    <citation type="journal article" date="2008" name="Nature">
        <title>The amphioxus genome and the evolution of the chordate karyotype.</title>
        <authorList>
            <consortium name="US DOE Joint Genome Institute (JGI-PGF)"/>
            <person name="Putnam N.H."/>
            <person name="Butts T."/>
            <person name="Ferrier D.E.K."/>
            <person name="Furlong R.F."/>
            <person name="Hellsten U."/>
            <person name="Kawashima T."/>
            <person name="Robinson-Rechavi M."/>
            <person name="Shoguchi E."/>
            <person name="Terry A."/>
            <person name="Yu J.-K."/>
            <person name="Benito-Gutierrez E.L."/>
            <person name="Dubchak I."/>
            <person name="Garcia-Fernandez J."/>
            <person name="Gibson-Brown J.J."/>
            <person name="Grigoriev I.V."/>
            <person name="Horton A.C."/>
            <person name="de Jong P.J."/>
            <person name="Jurka J."/>
            <person name="Kapitonov V.V."/>
            <person name="Kohara Y."/>
            <person name="Kuroki Y."/>
            <person name="Lindquist E."/>
            <person name="Lucas S."/>
            <person name="Osoegawa K."/>
            <person name="Pennacchio L.A."/>
            <person name="Salamov A.A."/>
            <person name="Satou Y."/>
            <person name="Sauka-Spengler T."/>
            <person name="Schmutz J."/>
            <person name="Shin-I T."/>
            <person name="Toyoda A."/>
            <person name="Bronner-Fraser M."/>
            <person name="Fujiyama A."/>
            <person name="Holland L.Z."/>
            <person name="Holland P.W.H."/>
            <person name="Satoh N."/>
            <person name="Rokhsar D.S."/>
        </authorList>
    </citation>
    <scope>NUCLEOTIDE SEQUENCE [LARGE SCALE GENOMIC DNA]</scope>
    <source>
        <strain evidence="7">S238N-H82</strain>
        <tissue evidence="7">Testes</tissue>
    </source>
</reference>
<dbReference type="InterPro" id="IPR003591">
    <property type="entry name" value="Leu-rich_rpt_typical-subtyp"/>
</dbReference>
<evidence type="ECO:0000256" key="5">
    <source>
        <dbReference type="SAM" id="SignalP"/>
    </source>
</evidence>
<feature type="domain" description="LRRCT" evidence="6">
    <location>
        <begin position="450"/>
        <end position="522"/>
    </location>
</feature>
<dbReference type="PANTHER" id="PTHR24369:SF210">
    <property type="entry name" value="CHAOPTIN-RELATED"/>
    <property type="match status" value="1"/>
</dbReference>
<dbReference type="InterPro" id="IPR032675">
    <property type="entry name" value="LRR_dom_sf"/>
</dbReference>
<dbReference type="EMBL" id="GG666500">
    <property type="protein sequence ID" value="EEN62145.1"/>
    <property type="molecule type" value="Genomic_DNA"/>
</dbReference>
<keyword evidence="1" id="KW-0433">Leucine-rich repeat</keyword>
<dbReference type="Pfam" id="PF13855">
    <property type="entry name" value="LRR_8"/>
    <property type="match status" value="1"/>
</dbReference>
<dbReference type="SMART" id="SM00082">
    <property type="entry name" value="LRRCT"/>
    <property type="match status" value="2"/>
</dbReference>
<keyword evidence="3" id="KW-0677">Repeat</keyword>
<dbReference type="InParanoid" id="C3YCB3"/>
<dbReference type="eggNOG" id="KOG0619">
    <property type="taxonomic scope" value="Eukaryota"/>
</dbReference>
<organism>
    <name type="scientific">Branchiostoma floridae</name>
    <name type="common">Florida lancelet</name>
    <name type="synonym">Amphioxus</name>
    <dbReference type="NCBI Taxonomy" id="7739"/>
    <lineage>
        <taxon>Eukaryota</taxon>
        <taxon>Metazoa</taxon>
        <taxon>Chordata</taxon>
        <taxon>Cephalochordata</taxon>
        <taxon>Leptocardii</taxon>
        <taxon>Amphioxiformes</taxon>
        <taxon>Branchiostomatidae</taxon>
        <taxon>Branchiostoma</taxon>
    </lineage>
</organism>
<evidence type="ECO:0000256" key="2">
    <source>
        <dbReference type="ARBA" id="ARBA00022729"/>
    </source>
</evidence>